<name>A0A926DVS5_9FIRM</name>
<dbReference type="InterPro" id="IPR018356">
    <property type="entry name" value="Tscrpt_reg_HTH_DeoR_CS"/>
</dbReference>
<evidence type="ECO:0000256" key="1">
    <source>
        <dbReference type="ARBA" id="ARBA00023015"/>
    </source>
</evidence>
<evidence type="ECO:0000259" key="4">
    <source>
        <dbReference type="PROSITE" id="PS51000"/>
    </source>
</evidence>
<organism evidence="5 6">
    <name type="scientific">Bianquea renquensis</name>
    <dbReference type="NCBI Taxonomy" id="2763661"/>
    <lineage>
        <taxon>Bacteria</taxon>
        <taxon>Bacillati</taxon>
        <taxon>Bacillota</taxon>
        <taxon>Clostridia</taxon>
        <taxon>Eubacteriales</taxon>
        <taxon>Bianqueaceae</taxon>
        <taxon>Bianquea</taxon>
    </lineage>
</organism>
<dbReference type="PROSITE" id="PS00894">
    <property type="entry name" value="HTH_DEOR_1"/>
    <property type="match status" value="1"/>
</dbReference>
<dbReference type="InterPro" id="IPR001034">
    <property type="entry name" value="DeoR_HTH"/>
</dbReference>
<dbReference type="Proteomes" id="UP000657006">
    <property type="component" value="Unassembled WGS sequence"/>
</dbReference>
<dbReference type="GO" id="GO:0003700">
    <property type="term" value="F:DNA-binding transcription factor activity"/>
    <property type="evidence" value="ECO:0007669"/>
    <property type="project" value="InterPro"/>
</dbReference>
<proteinExistence type="predicted"/>
<dbReference type="PANTHER" id="PTHR30363">
    <property type="entry name" value="HTH-TYPE TRANSCRIPTIONAL REGULATOR SRLR-RELATED"/>
    <property type="match status" value="1"/>
</dbReference>
<dbReference type="InterPro" id="IPR014036">
    <property type="entry name" value="DeoR-like_C"/>
</dbReference>
<evidence type="ECO:0000313" key="5">
    <source>
        <dbReference type="EMBL" id="MBC8544155.1"/>
    </source>
</evidence>
<protein>
    <submittedName>
        <fullName evidence="5">DeoR/GlpR transcriptional regulator</fullName>
    </submittedName>
</protein>
<evidence type="ECO:0000256" key="2">
    <source>
        <dbReference type="ARBA" id="ARBA00023125"/>
    </source>
</evidence>
<evidence type="ECO:0000313" key="6">
    <source>
        <dbReference type="Proteomes" id="UP000657006"/>
    </source>
</evidence>
<dbReference type="Pfam" id="PF08220">
    <property type="entry name" value="HTH_DeoR"/>
    <property type="match status" value="1"/>
</dbReference>
<dbReference type="InterPro" id="IPR036388">
    <property type="entry name" value="WH-like_DNA-bd_sf"/>
</dbReference>
<accession>A0A926DVS5</accession>
<sequence length="260" mass="28592">MLASERQRLICEKLQRDGQVLVSELAVEFHVSDETIRRDINALNDANRLRKVHGGAIPVKDNHPEPSYKVRAVTNRDTKRKLGVYAASLIQDNDSVVFGAGVTTDEILSAIRNVSNVTLLITSVSALTTLLQKQLDGHFTGQIIFLGGQIDPEYSCAMGTMTNQLLETFSVDKCFISATSISCEGVHLYNLDDGIFCETAIRRSAQVYILGESSKFGKKTLYKICDLDAVHHLITDGDIPLTLSMKKALSQAGIQLHVVE</sequence>
<keyword evidence="2" id="KW-0238">DNA-binding</keyword>
<keyword evidence="3" id="KW-0804">Transcription</keyword>
<comment type="caution">
    <text evidence="5">The sequence shown here is derived from an EMBL/GenBank/DDBJ whole genome shotgun (WGS) entry which is preliminary data.</text>
</comment>
<dbReference type="GO" id="GO:0003677">
    <property type="term" value="F:DNA binding"/>
    <property type="evidence" value="ECO:0007669"/>
    <property type="project" value="UniProtKB-KW"/>
</dbReference>
<reference evidence="5" key="1">
    <citation type="submission" date="2020-08" db="EMBL/GenBank/DDBJ databases">
        <title>Genome public.</title>
        <authorList>
            <person name="Liu C."/>
            <person name="Sun Q."/>
        </authorList>
    </citation>
    <scope>NUCLEOTIDE SEQUENCE</scope>
    <source>
        <strain evidence="5">NSJ-32</strain>
    </source>
</reference>
<dbReference type="PRINTS" id="PR00037">
    <property type="entry name" value="HTHLACR"/>
</dbReference>
<dbReference type="SMART" id="SM01134">
    <property type="entry name" value="DeoRC"/>
    <property type="match status" value="1"/>
</dbReference>
<dbReference type="SMART" id="SM00420">
    <property type="entry name" value="HTH_DEOR"/>
    <property type="match status" value="1"/>
</dbReference>
<dbReference type="InterPro" id="IPR050313">
    <property type="entry name" value="Carb_Metab_HTH_regulators"/>
</dbReference>
<evidence type="ECO:0000256" key="3">
    <source>
        <dbReference type="ARBA" id="ARBA00023163"/>
    </source>
</evidence>
<dbReference type="PROSITE" id="PS51000">
    <property type="entry name" value="HTH_DEOR_2"/>
    <property type="match status" value="1"/>
</dbReference>
<dbReference type="PANTHER" id="PTHR30363:SF44">
    <property type="entry name" value="AGA OPERON TRANSCRIPTIONAL REPRESSOR-RELATED"/>
    <property type="match status" value="1"/>
</dbReference>
<dbReference type="SUPFAM" id="SSF100950">
    <property type="entry name" value="NagB/RpiA/CoA transferase-like"/>
    <property type="match status" value="1"/>
</dbReference>
<keyword evidence="1" id="KW-0805">Transcription regulation</keyword>
<keyword evidence="6" id="KW-1185">Reference proteome</keyword>
<feature type="domain" description="HTH deoR-type" evidence="4">
    <location>
        <begin position="3"/>
        <end position="58"/>
    </location>
</feature>
<dbReference type="InterPro" id="IPR036390">
    <property type="entry name" value="WH_DNA-bd_sf"/>
</dbReference>
<dbReference type="EMBL" id="JACRSQ010000017">
    <property type="protein sequence ID" value="MBC8544155.1"/>
    <property type="molecule type" value="Genomic_DNA"/>
</dbReference>
<gene>
    <name evidence="5" type="ORF">H8730_11455</name>
</gene>
<dbReference type="Pfam" id="PF00455">
    <property type="entry name" value="DeoRC"/>
    <property type="match status" value="1"/>
</dbReference>
<dbReference type="AlphaFoldDB" id="A0A926DVS5"/>
<dbReference type="RefSeq" id="WP_177718567.1">
    <property type="nucleotide sequence ID" value="NZ_JACRSQ010000017.1"/>
</dbReference>
<dbReference type="Gene3D" id="1.10.10.10">
    <property type="entry name" value="Winged helix-like DNA-binding domain superfamily/Winged helix DNA-binding domain"/>
    <property type="match status" value="1"/>
</dbReference>
<dbReference type="SUPFAM" id="SSF46785">
    <property type="entry name" value="Winged helix' DNA-binding domain"/>
    <property type="match status" value="1"/>
</dbReference>
<dbReference type="InterPro" id="IPR037171">
    <property type="entry name" value="NagB/RpiA_transferase-like"/>
</dbReference>